<dbReference type="Pfam" id="PF19259">
    <property type="entry name" value="Ty3_capsid"/>
    <property type="match status" value="1"/>
</dbReference>
<dbReference type="InterPro" id="IPR043502">
    <property type="entry name" value="DNA/RNA_pol_sf"/>
</dbReference>
<evidence type="ECO:0000256" key="5">
    <source>
        <dbReference type="ARBA" id="ARBA00022801"/>
    </source>
</evidence>
<dbReference type="CDD" id="cd09274">
    <property type="entry name" value="RNase_HI_RT_Ty3"/>
    <property type="match status" value="1"/>
</dbReference>
<keyword evidence="4" id="KW-0255">Endonuclease</keyword>
<feature type="region of interest" description="Disordered" evidence="7">
    <location>
        <begin position="342"/>
        <end position="412"/>
    </location>
</feature>
<evidence type="ECO:0000256" key="1">
    <source>
        <dbReference type="ARBA" id="ARBA00022679"/>
    </source>
</evidence>
<organism evidence="10">
    <name type="scientific">Tanacetum cinerariifolium</name>
    <name type="common">Dalmatian daisy</name>
    <name type="synonym">Chrysanthemum cinerariifolium</name>
    <dbReference type="NCBI Taxonomy" id="118510"/>
    <lineage>
        <taxon>Eukaryota</taxon>
        <taxon>Viridiplantae</taxon>
        <taxon>Streptophyta</taxon>
        <taxon>Embryophyta</taxon>
        <taxon>Tracheophyta</taxon>
        <taxon>Spermatophyta</taxon>
        <taxon>Magnoliopsida</taxon>
        <taxon>eudicotyledons</taxon>
        <taxon>Gunneridae</taxon>
        <taxon>Pentapetalae</taxon>
        <taxon>asterids</taxon>
        <taxon>campanulids</taxon>
        <taxon>Asterales</taxon>
        <taxon>Asteraceae</taxon>
        <taxon>Asteroideae</taxon>
        <taxon>Anthemideae</taxon>
        <taxon>Anthemidinae</taxon>
        <taxon>Tanacetum</taxon>
    </lineage>
</organism>
<dbReference type="EMBL" id="BKCJ010009140">
    <property type="protein sequence ID" value="GEU85598.1"/>
    <property type="molecule type" value="Genomic_DNA"/>
</dbReference>
<keyword evidence="3" id="KW-0540">Nuclease</keyword>
<evidence type="ECO:0000259" key="8">
    <source>
        <dbReference type="Pfam" id="PF17917"/>
    </source>
</evidence>
<dbReference type="FunFam" id="3.10.20.370:FF:000001">
    <property type="entry name" value="Retrovirus-related Pol polyprotein from transposon 17.6-like protein"/>
    <property type="match status" value="1"/>
</dbReference>
<name>A0A6L2NH95_TANCI</name>
<dbReference type="Pfam" id="PF17917">
    <property type="entry name" value="RT_RNaseH"/>
    <property type="match status" value="1"/>
</dbReference>
<feature type="domain" description="Reverse transcriptase RNase H-like" evidence="8">
    <location>
        <begin position="502"/>
        <end position="595"/>
    </location>
</feature>
<dbReference type="PANTHER" id="PTHR34072:SF52">
    <property type="entry name" value="RIBONUCLEASE H"/>
    <property type="match status" value="1"/>
</dbReference>
<sequence length="617" mass="70724">MVSTAELPLLKSLHCWKSTIGGCQFLGRRLISWQCKKQTIVATFTTEAEYVAAASGCGQVLWIQNQLLDYGLAFYDYHNMIAILEKSEHNIDFHQIVNFIEASHIRIETTNEGTKILATVDGKPRTISVSSIRRNLKLNDEEGISSLTRLAFEKSMICSNPSDSVGFSKKATKLMPPKRSSTFKASTMSQAAIRKLVADIFSQSNCAEENKVAFATGTLTNDALSWWNAYAQPIGIEQANRITWTELERLLTKKYCPRTEIKKIEDEFYNLSVKGNDLKTYVRRFQELVILCPNMVPKNEKLMEVFIGGLPRSIEGNVTASKPQTLEEAINIAQRLMDQVTKHNSIQGSNDHKQKFEDKRNISSNNNYRNNYQNIRNNRANDFHQQQNRRPKTFRSHVATPTENRGYTGNRPFQGLHVDPAKIEAVKNWASPTTPTEIRQFLGLVGYYRRFIKDFSKIAKSLTILTQKDKKFVWGEVQEMDFQILKKKLCEALILALPEGNDDFVVYCDASIQGLEAVLMQREKVIAYASRQLKPHEENYTTYDLELGAFVFALKIWRHYLYGTKCILFTDHKILQHVLNQKELNMRQRRWLELLVDCDYEICYHPGKANVVADALS</sequence>
<keyword evidence="6 10" id="KW-0695">RNA-directed DNA polymerase</keyword>
<dbReference type="InterPro" id="IPR045358">
    <property type="entry name" value="Ty3_capsid"/>
</dbReference>
<dbReference type="InterPro" id="IPR041373">
    <property type="entry name" value="RT_RNaseH"/>
</dbReference>
<evidence type="ECO:0000256" key="7">
    <source>
        <dbReference type="SAM" id="MobiDB-lite"/>
    </source>
</evidence>
<evidence type="ECO:0000313" key="10">
    <source>
        <dbReference type="EMBL" id="GEU85598.1"/>
    </source>
</evidence>
<evidence type="ECO:0000256" key="2">
    <source>
        <dbReference type="ARBA" id="ARBA00022695"/>
    </source>
</evidence>
<evidence type="ECO:0000256" key="3">
    <source>
        <dbReference type="ARBA" id="ARBA00022722"/>
    </source>
</evidence>
<proteinExistence type="predicted"/>
<feature type="domain" description="Ty3 transposon capsid-like protein" evidence="9">
    <location>
        <begin position="193"/>
        <end position="357"/>
    </location>
</feature>
<reference evidence="10" key="1">
    <citation type="journal article" date="2019" name="Sci. Rep.">
        <title>Draft genome of Tanacetum cinerariifolium, the natural source of mosquito coil.</title>
        <authorList>
            <person name="Yamashiro T."/>
            <person name="Shiraishi A."/>
            <person name="Satake H."/>
            <person name="Nakayama K."/>
        </authorList>
    </citation>
    <scope>NUCLEOTIDE SEQUENCE</scope>
</reference>
<evidence type="ECO:0000256" key="4">
    <source>
        <dbReference type="ARBA" id="ARBA00022759"/>
    </source>
</evidence>
<feature type="compositionally biased region" description="Low complexity" evidence="7">
    <location>
        <begin position="362"/>
        <end position="380"/>
    </location>
</feature>
<dbReference type="GO" id="GO:0004519">
    <property type="term" value="F:endonuclease activity"/>
    <property type="evidence" value="ECO:0007669"/>
    <property type="project" value="UniProtKB-KW"/>
</dbReference>
<dbReference type="FunFam" id="3.30.70.270:FF:000026">
    <property type="entry name" value="Transposon Ty3-G Gag-Pol polyprotein"/>
    <property type="match status" value="1"/>
</dbReference>
<dbReference type="PANTHER" id="PTHR34072">
    <property type="entry name" value="ENZYMATIC POLYPROTEIN-RELATED"/>
    <property type="match status" value="1"/>
</dbReference>
<protein>
    <submittedName>
        <fullName evidence="10">Putative reverse transcriptase domain-containing protein</fullName>
    </submittedName>
</protein>
<evidence type="ECO:0000256" key="6">
    <source>
        <dbReference type="ARBA" id="ARBA00022918"/>
    </source>
</evidence>
<dbReference type="CDD" id="cd09272">
    <property type="entry name" value="RNase_HI_RT_Ty1"/>
    <property type="match status" value="1"/>
</dbReference>
<dbReference type="AlphaFoldDB" id="A0A6L2NH95"/>
<gene>
    <name evidence="10" type="ORF">Tci_057576</name>
</gene>
<feature type="compositionally biased region" description="Basic and acidic residues" evidence="7">
    <location>
        <begin position="350"/>
        <end position="361"/>
    </location>
</feature>
<dbReference type="InterPro" id="IPR043128">
    <property type="entry name" value="Rev_trsase/Diguanyl_cyclase"/>
</dbReference>
<evidence type="ECO:0000259" key="9">
    <source>
        <dbReference type="Pfam" id="PF19259"/>
    </source>
</evidence>
<comment type="caution">
    <text evidence="10">The sequence shown here is derived from an EMBL/GenBank/DDBJ whole genome shotgun (WGS) entry which is preliminary data.</text>
</comment>
<keyword evidence="2" id="KW-0548">Nucleotidyltransferase</keyword>
<dbReference type="Gene3D" id="3.30.70.270">
    <property type="match status" value="1"/>
</dbReference>
<dbReference type="GO" id="GO:0016787">
    <property type="term" value="F:hydrolase activity"/>
    <property type="evidence" value="ECO:0007669"/>
    <property type="project" value="UniProtKB-KW"/>
</dbReference>
<keyword evidence="5" id="KW-0378">Hydrolase</keyword>
<dbReference type="SUPFAM" id="SSF56672">
    <property type="entry name" value="DNA/RNA polymerases"/>
    <property type="match status" value="1"/>
</dbReference>
<keyword evidence="1" id="KW-0808">Transferase</keyword>
<dbReference type="Gene3D" id="3.10.20.370">
    <property type="match status" value="1"/>
</dbReference>
<dbReference type="GO" id="GO:0003964">
    <property type="term" value="F:RNA-directed DNA polymerase activity"/>
    <property type="evidence" value="ECO:0007669"/>
    <property type="project" value="UniProtKB-KW"/>
</dbReference>
<accession>A0A6L2NH95</accession>